<sequence length="49" mass="5462">MIDGTQLSEQNAADHPHDHIPENIRQIDDRPEKRPSLKSLSQNGGDENG</sequence>
<comment type="caution">
    <text evidence="2">The sequence shown here is derived from an EMBL/GenBank/DDBJ whole genome shotgun (WGS) entry which is preliminary data.</text>
</comment>
<evidence type="ECO:0000256" key="1">
    <source>
        <dbReference type="SAM" id="MobiDB-lite"/>
    </source>
</evidence>
<proteinExistence type="predicted"/>
<reference evidence="2" key="1">
    <citation type="submission" date="2019-08" db="EMBL/GenBank/DDBJ databases">
        <authorList>
            <person name="Kucharzyk K."/>
            <person name="Murdoch R.W."/>
            <person name="Higgins S."/>
            <person name="Loffler F."/>
        </authorList>
    </citation>
    <scope>NUCLEOTIDE SEQUENCE</scope>
</reference>
<feature type="region of interest" description="Disordered" evidence="1">
    <location>
        <begin position="1"/>
        <end position="49"/>
    </location>
</feature>
<feature type="compositionally biased region" description="Polar residues" evidence="1">
    <location>
        <begin position="38"/>
        <end position="49"/>
    </location>
</feature>
<dbReference type="EMBL" id="VSSQ01046000">
    <property type="protein sequence ID" value="MPM99947.1"/>
    <property type="molecule type" value="Genomic_DNA"/>
</dbReference>
<gene>
    <name evidence="2" type="ORF">SDC9_147142</name>
</gene>
<feature type="compositionally biased region" description="Polar residues" evidence="1">
    <location>
        <begin position="1"/>
        <end position="11"/>
    </location>
</feature>
<accession>A0A645ED95</accession>
<organism evidence="2">
    <name type="scientific">bioreactor metagenome</name>
    <dbReference type="NCBI Taxonomy" id="1076179"/>
    <lineage>
        <taxon>unclassified sequences</taxon>
        <taxon>metagenomes</taxon>
        <taxon>ecological metagenomes</taxon>
    </lineage>
</organism>
<dbReference type="AlphaFoldDB" id="A0A645ED95"/>
<evidence type="ECO:0000313" key="2">
    <source>
        <dbReference type="EMBL" id="MPM99947.1"/>
    </source>
</evidence>
<feature type="compositionally biased region" description="Basic and acidic residues" evidence="1">
    <location>
        <begin position="12"/>
        <end position="35"/>
    </location>
</feature>
<protein>
    <submittedName>
        <fullName evidence="2">Uncharacterized protein</fullName>
    </submittedName>
</protein>
<name>A0A645ED95_9ZZZZ</name>